<dbReference type="Gene3D" id="3.30.70.580">
    <property type="entry name" value="Pseudouridine synthase I, catalytic domain, N-terminal subdomain"/>
    <property type="match status" value="1"/>
</dbReference>
<dbReference type="SUPFAM" id="SSF55174">
    <property type="entry name" value="Alpha-L RNA-binding motif"/>
    <property type="match status" value="1"/>
</dbReference>
<dbReference type="InterPro" id="IPR020094">
    <property type="entry name" value="TruA/RsuA/RluB/E/F_N"/>
</dbReference>
<dbReference type="InterPro" id="IPR050343">
    <property type="entry name" value="RsuA_PseudoU_synthase"/>
</dbReference>
<dbReference type="InterPro" id="IPR036986">
    <property type="entry name" value="S4_RNA-bd_sf"/>
</dbReference>
<dbReference type="Gene3D" id="3.10.290.10">
    <property type="entry name" value="RNA-binding S4 domain"/>
    <property type="match status" value="1"/>
</dbReference>
<dbReference type="InterPro" id="IPR002942">
    <property type="entry name" value="S4_RNA-bd"/>
</dbReference>
<gene>
    <name evidence="6" type="ORF">SAMN02745134_00206</name>
</gene>
<dbReference type="GO" id="GO:0000455">
    <property type="term" value="P:enzyme-directed rRNA pseudouridine synthesis"/>
    <property type="evidence" value="ECO:0007669"/>
    <property type="project" value="UniProtKB-ARBA"/>
</dbReference>
<organism evidence="6 7">
    <name type="scientific">Clostridium acidisoli DSM 12555</name>
    <dbReference type="NCBI Taxonomy" id="1121291"/>
    <lineage>
        <taxon>Bacteria</taxon>
        <taxon>Bacillati</taxon>
        <taxon>Bacillota</taxon>
        <taxon>Clostridia</taxon>
        <taxon>Eubacteriales</taxon>
        <taxon>Clostridiaceae</taxon>
        <taxon>Clostridium</taxon>
    </lineage>
</organism>
<evidence type="ECO:0000313" key="6">
    <source>
        <dbReference type="EMBL" id="SMC17008.1"/>
    </source>
</evidence>
<dbReference type="SUPFAM" id="SSF55120">
    <property type="entry name" value="Pseudouridine synthase"/>
    <property type="match status" value="1"/>
</dbReference>
<dbReference type="InterPro" id="IPR018496">
    <property type="entry name" value="PsdUridine_synth_RsuA/RluB_CS"/>
</dbReference>
<dbReference type="RefSeq" id="WP_084113419.1">
    <property type="nucleotide sequence ID" value="NZ_FWXH01000002.1"/>
</dbReference>
<reference evidence="6 7" key="1">
    <citation type="submission" date="2017-04" db="EMBL/GenBank/DDBJ databases">
        <authorList>
            <person name="Afonso C.L."/>
            <person name="Miller P.J."/>
            <person name="Scott M.A."/>
            <person name="Spackman E."/>
            <person name="Goraichik I."/>
            <person name="Dimitrov K.M."/>
            <person name="Suarez D.L."/>
            <person name="Swayne D.E."/>
        </authorList>
    </citation>
    <scope>NUCLEOTIDE SEQUENCE [LARGE SCALE GENOMIC DNA]</scope>
    <source>
        <strain evidence="6 7">DSM 12555</strain>
    </source>
</reference>
<comment type="similarity">
    <text evidence="1 4">Belongs to the pseudouridine synthase RsuA family.</text>
</comment>
<name>A0A1W1WZY9_9CLOT</name>
<proteinExistence type="inferred from homology"/>
<keyword evidence="3" id="KW-0694">RNA-binding</keyword>
<dbReference type="PROSITE" id="PS50889">
    <property type="entry name" value="S4"/>
    <property type="match status" value="1"/>
</dbReference>
<feature type="domain" description="RNA-binding S4" evidence="5">
    <location>
        <begin position="3"/>
        <end position="63"/>
    </location>
</feature>
<evidence type="ECO:0000256" key="1">
    <source>
        <dbReference type="ARBA" id="ARBA00008348"/>
    </source>
</evidence>
<sequence>MEERLQKFMARCGVASRRNSEKLIQAGKVKVNDTILTELGVKIDTVKDSVYVNGVEIFLEENKVYIILNKPEGYLSTLKDERGRKTVLDLTEDIEERIFPIGRLDYDTSGLLIMTNDGDIYNKVIHPREKINKVYEATIKGIPSADEINLFCSGIDIGGYVTAPAEIVILKKDTETSKVKITIHEGKKRQIRKMCKMISHPVITLRRISIGNIVLNDLEKGKWRYLTDEEVGYLKNL</sequence>
<dbReference type="AlphaFoldDB" id="A0A1W1WZY9"/>
<keyword evidence="2 4" id="KW-0413">Isomerase</keyword>
<dbReference type="GO" id="GO:0003723">
    <property type="term" value="F:RNA binding"/>
    <property type="evidence" value="ECO:0007669"/>
    <property type="project" value="UniProtKB-KW"/>
</dbReference>
<dbReference type="NCBIfam" id="TIGR00093">
    <property type="entry name" value="pseudouridine synthase"/>
    <property type="match status" value="1"/>
</dbReference>
<dbReference type="InterPro" id="IPR006145">
    <property type="entry name" value="PsdUridine_synth_RsuA/RluA"/>
</dbReference>
<dbReference type="OrthoDB" id="9807213at2"/>
<dbReference type="PANTHER" id="PTHR47683">
    <property type="entry name" value="PSEUDOURIDINE SYNTHASE FAMILY PROTEIN-RELATED"/>
    <property type="match status" value="1"/>
</dbReference>
<dbReference type="SMART" id="SM00363">
    <property type="entry name" value="S4"/>
    <property type="match status" value="1"/>
</dbReference>
<accession>A0A1W1WZY9</accession>
<dbReference type="PANTHER" id="PTHR47683:SF2">
    <property type="entry name" value="RNA-BINDING S4 DOMAIN-CONTAINING PROTEIN"/>
    <property type="match status" value="1"/>
</dbReference>
<evidence type="ECO:0000259" key="5">
    <source>
        <dbReference type="SMART" id="SM00363"/>
    </source>
</evidence>
<evidence type="ECO:0000313" key="7">
    <source>
        <dbReference type="Proteomes" id="UP000192468"/>
    </source>
</evidence>
<dbReference type="Pfam" id="PF00849">
    <property type="entry name" value="PseudoU_synth_2"/>
    <property type="match status" value="1"/>
</dbReference>
<evidence type="ECO:0000256" key="4">
    <source>
        <dbReference type="RuleBase" id="RU003887"/>
    </source>
</evidence>
<dbReference type="CDD" id="cd00165">
    <property type="entry name" value="S4"/>
    <property type="match status" value="1"/>
</dbReference>
<dbReference type="Gene3D" id="3.30.70.1560">
    <property type="entry name" value="Alpha-L RNA-binding motif"/>
    <property type="match status" value="1"/>
</dbReference>
<dbReference type="EC" id="5.4.99.-" evidence="4"/>
<dbReference type="STRING" id="1121291.SAMN02745134_00206"/>
<dbReference type="Pfam" id="PF01479">
    <property type="entry name" value="S4"/>
    <property type="match status" value="1"/>
</dbReference>
<dbReference type="InterPro" id="IPR000748">
    <property type="entry name" value="PsdUridine_synth_RsuA/RluB/E/F"/>
</dbReference>
<protein>
    <recommendedName>
        <fullName evidence="4">Pseudouridine synthase</fullName>
        <ecNumber evidence="4">5.4.99.-</ecNumber>
    </recommendedName>
</protein>
<dbReference type="PROSITE" id="PS01149">
    <property type="entry name" value="PSI_RSU"/>
    <property type="match status" value="1"/>
</dbReference>
<dbReference type="CDD" id="cd02870">
    <property type="entry name" value="PseudoU_synth_RsuA_like"/>
    <property type="match status" value="1"/>
</dbReference>
<evidence type="ECO:0000256" key="2">
    <source>
        <dbReference type="ARBA" id="ARBA00023235"/>
    </source>
</evidence>
<dbReference type="GO" id="GO:0120159">
    <property type="term" value="F:rRNA pseudouridine synthase activity"/>
    <property type="evidence" value="ECO:0007669"/>
    <property type="project" value="UniProtKB-ARBA"/>
</dbReference>
<dbReference type="Proteomes" id="UP000192468">
    <property type="component" value="Unassembled WGS sequence"/>
</dbReference>
<dbReference type="InterPro" id="IPR042092">
    <property type="entry name" value="PsdUridine_s_RsuA/RluB/E/F_cat"/>
</dbReference>
<dbReference type="EMBL" id="FWXH01000002">
    <property type="protein sequence ID" value="SMC17008.1"/>
    <property type="molecule type" value="Genomic_DNA"/>
</dbReference>
<keyword evidence="7" id="KW-1185">Reference proteome</keyword>
<dbReference type="InterPro" id="IPR020103">
    <property type="entry name" value="PsdUridine_synth_cat_dom_sf"/>
</dbReference>
<dbReference type="FunFam" id="3.10.290.10:FF:000003">
    <property type="entry name" value="Pseudouridine synthase"/>
    <property type="match status" value="1"/>
</dbReference>
<evidence type="ECO:0000256" key="3">
    <source>
        <dbReference type="PROSITE-ProRule" id="PRU00182"/>
    </source>
</evidence>